<dbReference type="Proteomes" id="UP000295626">
    <property type="component" value="Unassembled WGS sequence"/>
</dbReference>
<comment type="caution">
    <text evidence="1">The sequence shown here is derived from an EMBL/GenBank/DDBJ whole genome shotgun (WGS) entry which is preliminary data.</text>
</comment>
<gene>
    <name evidence="1" type="ORF">E1091_07475</name>
</gene>
<evidence type="ECO:0000313" key="2">
    <source>
        <dbReference type="Proteomes" id="UP000295626"/>
    </source>
</evidence>
<reference evidence="1 2" key="1">
    <citation type="submission" date="2019-02" db="EMBL/GenBank/DDBJ databases">
        <title>Draft genome sequences of novel Actinobacteria.</title>
        <authorList>
            <person name="Sahin N."/>
            <person name="Ay H."/>
            <person name="Saygin H."/>
        </authorList>
    </citation>
    <scope>NUCLEOTIDE SEQUENCE [LARGE SCALE GENOMIC DNA]</scope>
    <source>
        <strain evidence="1 2">JCM 30529</strain>
    </source>
</reference>
<proteinExistence type="predicted"/>
<organism evidence="1 2">
    <name type="scientific">Micromonospora fluostatini</name>
    <dbReference type="NCBI Taxonomy" id="1629071"/>
    <lineage>
        <taxon>Bacteria</taxon>
        <taxon>Bacillati</taxon>
        <taxon>Actinomycetota</taxon>
        <taxon>Actinomycetes</taxon>
        <taxon>Micromonosporales</taxon>
        <taxon>Micromonosporaceae</taxon>
        <taxon>Micromonospora</taxon>
    </lineage>
</organism>
<keyword evidence="2" id="KW-1185">Reference proteome</keyword>
<name>A0ABY2DJ36_9ACTN</name>
<sequence length="94" mass="10290">MTVSATLAYATRPARDLVPVSPGAVVIGDLVAWRHLPGEGWEVRAVTAVGDGQHDPRWNCSRRDILVSTDPAQPEGFHGQPDTLPVQIVRRELR</sequence>
<evidence type="ECO:0000313" key="1">
    <source>
        <dbReference type="EMBL" id="TDB98708.1"/>
    </source>
</evidence>
<accession>A0ABY2DJ36</accession>
<dbReference type="EMBL" id="SMKE01000191">
    <property type="protein sequence ID" value="TDB98708.1"/>
    <property type="molecule type" value="Genomic_DNA"/>
</dbReference>
<protein>
    <submittedName>
        <fullName evidence="1">Uncharacterized protein</fullName>
    </submittedName>
</protein>